<dbReference type="RefSeq" id="WP_236893309.1">
    <property type="nucleotide sequence ID" value="NZ_CP015702.1"/>
</dbReference>
<sequence length="62" mass="7607">MYSRGKQNGQFEYFNTSDIDNYKRLQAIDIKDTVMLRAALREYYNSREEILKKQKKIERKRN</sequence>
<geneLocation type="plasmid" evidence="1">
    <name>pNPD8_2</name>
</geneLocation>
<evidence type="ECO:0000313" key="1">
    <source>
        <dbReference type="EMBL" id="APU86915.1"/>
    </source>
</evidence>
<protein>
    <submittedName>
        <fullName evidence="1">Uncharacterized protein</fullName>
    </submittedName>
</protein>
<gene>
    <name evidence="1" type="ORF">NPD8_3827</name>
</gene>
<reference evidence="1" key="1">
    <citation type="submission" date="2016-05" db="EMBL/GenBank/DDBJ databases">
        <authorList>
            <person name="Lavstsen T."/>
            <person name="Jespersen J.S."/>
        </authorList>
    </citation>
    <scope>NUCLEOTIDE SEQUENCE</scope>
    <source>
        <strain evidence="1">CDC69096</strain>
        <plasmid evidence="1">pNPD8_2</plasmid>
    </source>
</reference>
<dbReference type="EMBL" id="CP015702">
    <property type="protein sequence ID" value="APU86915.1"/>
    <property type="molecule type" value="Genomic_DNA"/>
</dbReference>
<organism evidence="1">
    <name type="scientific">Clostridium botulinum</name>
    <dbReference type="NCBI Taxonomy" id="1491"/>
    <lineage>
        <taxon>Bacteria</taxon>
        <taxon>Bacillati</taxon>
        <taxon>Bacillota</taxon>
        <taxon>Clostridia</taxon>
        <taxon>Eubacteriales</taxon>
        <taxon>Clostridiaceae</taxon>
        <taxon>Clostridium</taxon>
    </lineage>
</organism>
<dbReference type="AlphaFoldDB" id="A0A1L7JN57"/>
<proteinExistence type="predicted"/>
<accession>A0A1L7JN57</accession>
<keyword evidence="1" id="KW-0614">Plasmid</keyword>
<name>A0A1L7JN57_CLOBO</name>